<dbReference type="InterPro" id="IPR050327">
    <property type="entry name" value="Proton-linked_MCT"/>
</dbReference>
<dbReference type="AlphaFoldDB" id="A0A9P0BFU5"/>
<dbReference type="EMBL" id="OV121138">
    <property type="protein sequence ID" value="CAH0561105.1"/>
    <property type="molecule type" value="Genomic_DNA"/>
</dbReference>
<protein>
    <submittedName>
        <fullName evidence="2">Uncharacterized protein</fullName>
    </submittedName>
</protein>
<proteinExistence type="predicted"/>
<dbReference type="SUPFAM" id="SSF103473">
    <property type="entry name" value="MFS general substrate transporter"/>
    <property type="match status" value="1"/>
</dbReference>
<dbReference type="InterPro" id="IPR011701">
    <property type="entry name" value="MFS"/>
</dbReference>
<dbReference type="OrthoDB" id="410267at2759"/>
<evidence type="ECO:0000313" key="3">
    <source>
        <dbReference type="Proteomes" id="UP001154078"/>
    </source>
</evidence>
<feature type="transmembrane region" description="Helical" evidence="1">
    <location>
        <begin position="403"/>
        <end position="426"/>
    </location>
</feature>
<feature type="transmembrane region" description="Helical" evidence="1">
    <location>
        <begin position="108"/>
        <end position="130"/>
    </location>
</feature>
<keyword evidence="1" id="KW-0472">Membrane</keyword>
<feature type="transmembrane region" description="Helical" evidence="1">
    <location>
        <begin position="172"/>
        <end position="192"/>
    </location>
</feature>
<accession>A0A9P0BFU5</accession>
<keyword evidence="1" id="KW-1133">Transmembrane helix</keyword>
<name>A0A9P0BFU5_BRAAE</name>
<gene>
    <name evidence="2" type="ORF">MELIAE_LOCUS10723</name>
</gene>
<sequence length="443" mass="49140">MTDKKSEYFHPDGGYGWVIVTAIIFINVSLLILVPNFGLIFEDEFKEMGINAAQKSFLLHLNSAIFCVFGLFVSPFLKKFSFRQVGIVGATLMCSGIFFASFAHSYEALILCISICMGIGQGILMPATYLATNTYFKKKLTVAVSISVTGASIGQIFMPKIIVLLLENIGRAYTILVLFGISLTSLPCCLLMKPLEKPIIENMLPRAEGKTDSVYNETTVKKQEETLAKKLMDLFDVELLKQRSFMTIVVVLGLSFAAELNVVLMMQFILAKLAMLNKQDIATTIMFQYIGDILGRLAIPLISHCLKVPPKVCYSLALIFACFARTGLAVLYTSYYSVIFFCFCFGLSKGARAVFQSVIIPKFVTFNKLPVATGINMLFTGVATLILGPALGGVHDLSGSYVYSLHTTSIISMICILIWLLEWFFFTLRAKREQNMDETVEIS</sequence>
<feature type="transmembrane region" description="Helical" evidence="1">
    <location>
        <begin position="84"/>
        <end position="102"/>
    </location>
</feature>
<dbReference type="Proteomes" id="UP001154078">
    <property type="component" value="Chromosome 7"/>
</dbReference>
<feature type="transmembrane region" description="Helical" evidence="1">
    <location>
        <begin position="371"/>
        <end position="391"/>
    </location>
</feature>
<feature type="transmembrane region" description="Helical" evidence="1">
    <location>
        <begin position="14"/>
        <end position="37"/>
    </location>
</feature>
<dbReference type="Pfam" id="PF07690">
    <property type="entry name" value="MFS_1"/>
    <property type="match status" value="1"/>
</dbReference>
<organism evidence="2 3">
    <name type="scientific">Brassicogethes aeneus</name>
    <name type="common">Rape pollen beetle</name>
    <name type="synonym">Meligethes aeneus</name>
    <dbReference type="NCBI Taxonomy" id="1431903"/>
    <lineage>
        <taxon>Eukaryota</taxon>
        <taxon>Metazoa</taxon>
        <taxon>Ecdysozoa</taxon>
        <taxon>Arthropoda</taxon>
        <taxon>Hexapoda</taxon>
        <taxon>Insecta</taxon>
        <taxon>Pterygota</taxon>
        <taxon>Neoptera</taxon>
        <taxon>Endopterygota</taxon>
        <taxon>Coleoptera</taxon>
        <taxon>Polyphaga</taxon>
        <taxon>Cucujiformia</taxon>
        <taxon>Nitidulidae</taxon>
        <taxon>Meligethinae</taxon>
        <taxon>Brassicogethes</taxon>
    </lineage>
</organism>
<feature type="transmembrane region" description="Helical" evidence="1">
    <location>
        <begin position="57"/>
        <end position="77"/>
    </location>
</feature>
<keyword evidence="3" id="KW-1185">Reference proteome</keyword>
<dbReference type="InterPro" id="IPR036259">
    <property type="entry name" value="MFS_trans_sf"/>
</dbReference>
<feature type="transmembrane region" description="Helical" evidence="1">
    <location>
        <begin position="245"/>
        <end position="269"/>
    </location>
</feature>
<evidence type="ECO:0000313" key="2">
    <source>
        <dbReference type="EMBL" id="CAH0561105.1"/>
    </source>
</evidence>
<reference evidence="2" key="1">
    <citation type="submission" date="2021-12" db="EMBL/GenBank/DDBJ databases">
        <authorList>
            <person name="King R."/>
        </authorList>
    </citation>
    <scope>NUCLEOTIDE SEQUENCE</scope>
</reference>
<dbReference type="PANTHER" id="PTHR11360">
    <property type="entry name" value="MONOCARBOXYLATE TRANSPORTER"/>
    <property type="match status" value="1"/>
</dbReference>
<evidence type="ECO:0000256" key="1">
    <source>
        <dbReference type="SAM" id="Phobius"/>
    </source>
</evidence>
<dbReference type="GO" id="GO:0008028">
    <property type="term" value="F:monocarboxylic acid transmembrane transporter activity"/>
    <property type="evidence" value="ECO:0007669"/>
    <property type="project" value="TreeGrafter"/>
</dbReference>
<dbReference type="PANTHER" id="PTHR11360:SF237">
    <property type="entry name" value="MONOCARBOXYLATE TRANSPORTER 12-B-LIKE PROTEIN"/>
    <property type="match status" value="1"/>
</dbReference>
<keyword evidence="1" id="KW-0812">Transmembrane</keyword>
<dbReference type="Gene3D" id="1.20.1250.20">
    <property type="entry name" value="MFS general substrate transporter like domains"/>
    <property type="match status" value="1"/>
</dbReference>